<evidence type="ECO:0000313" key="2">
    <source>
        <dbReference type="EMBL" id="KLT39936.1"/>
    </source>
</evidence>
<protein>
    <submittedName>
        <fullName evidence="2">Uncharacterized protein</fullName>
    </submittedName>
</protein>
<feature type="region of interest" description="Disordered" evidence="1">
    <location>
        <begin position="52"/>
        <end position="75"/>
    </location>
</feature>
<evidence type="ECO:0000256" key="1">
    <source>
        <dbReference type="SAM" id="MobiDB-lite"/>
    </source>
</evidence>
<dbReference type="RefSeq" id="XP_018276427.1">
    <property type="nucleotide sequence ID" value="XM_018419705.1"/>
</dbReference>
<feature type="compositionally biased region" description="Low complexity" evidence="1">
    <location>
        <begin position="57"/>
        <end position="73"/>
    </location>
</feature>
<name>A0A0J0XFU6_9TREE</name>
<feature type="compositionally biased region" description="Polar residues" evidence="1">
    <location>
        <begin position="95"/>
        <end position="105"/>
    </location>
</feature>
<evidence type="ECO:0000313" key="3">
    <source>
        <dbReference type="Proteomes" id="UP000053611"/>
    </source>
</evidence>
<dbReference type="EMBL" id="KQ087245">
    <property type="protein sequence ID" value="KLT39936.1"/>
    <property type="molecule type" value="Genomic_DNA"/>
</dbReference>
<accession>A0A0J0XFU6</accession>
<organism evidence="2 3">
    <name type="scientific">Cutaneotrichosporon oleaginosum</name>
    <dbReference type="NCBI Taxonomy" id="879819"/>
    <lineage>
        <taxon>Eukaryota</taxon>
        <taxon>Fungi</taxon>
        <taxon>Dikarya</taxon>
        <taxon>Basidiomycota</taxon>
        <taxon>Agaricomycotina</taxon>
        <taxon>Tremellomycetes</taxon>
        <taxon>Trichosporonales</taxon>
        <taxon>Trichosporonaceae</taxon>
        <taxon>Cutaneotrichosporon</taxon>
    </lineage>
</organism>
<dbReference type="GeneID" id="28980308"/>
<sequence length="135" mass="14550">MQQLCTNKPAPLLAVQSYSPPNGLPLFNSSSSPSSPTQTSLITSHAACFTRHRERTAASPSSHHPIPPTATSHTLRKDCASSMRCAWAAHQGSTKTRSLLKSRSSARPALSSGVQVRSRSKRPCSRTELLISRLT</sequence>
<feature type="region of interest" description="Disordered" evidence="1">
    <location>
        <begin position="95"/>
        <end position="135"/>
    </location>
</feature>
<reference evidence="2 3" key="1">
    <citation type="submission" date="2015-03" db="EMBL/GenBank/DDBJ databases">
        <title>Genomics and transcriptomics of the oil-accumulating basidiomycete yeast T. oleaginosus allow insights into substrate utilization and the diverse evolutionary trajectories of mating systems in fungi.</title>
        <authorList>
            <consortium name="DOE Joint Genome Institute"/>
            <person name="Kourist R."/>
            <person name="Kracht O."/>
            <person name="Bracharz F."/>
            <person name="Lipzen A."/>
            <person name="Nolan M."/>
            <person name="Ohm R."/>
            <person name="Grigoriev I."/>
            <person name="Sun S."/>
            <person name="Heitman J."/>
            <person name="Bruck T."/>
            <person name="Nowrousian M."/>
        </authorList>
    </citation>
    <scope>NUCLEOTIDE SEQUENCE [LARGE SCALE GENOMIC DNA]</scope>
    <source>
        <strain evidence="2 3">IBC0246</strain>
    </source>
</reference>
<proteinExistence type="predicted"/>
<keyword evidence="3" id="KW-1185">Reference proteome</keyword>
<dbReference type="Proteomes" id="UP000053611">
    <property type="component" value="Unassembled WGS sequence"/>
</dbReference>
<dbReference type="AlphaFoldDB" id="A0A0J0XFU6"/>
<gene>
    <name evidence="2" type="ORF">CC85DRAFT_167713</name>
</gene>